<dbReference type="InterPro" id="IPR012795">
    <property type="entry name" value="tRNA_Ile_lys_synt_N"/>
</dbReference>
<evidence type="ECO:0000256" key="4">
    <source>
        <dbReference type="ARBA" id="ARBA00022741"/>
    </source>
</evidence>
<dbReference type="Pfam" id="PF01171">
    <property type="entry name" value="ATP_bind_3"/>
    <property type="match status" value="1"/>
</dbReference>
<evidence type="ECO:0000313" key="8">
    <source>
        <dbReference type="EMBL" id="AID67657.1"/>
    </source>
</evidence>
<proteinExistence type="predicted"/>
<dbReference type="GO" id="GO:0008033">
    <property type="term" value="P:tRNA processing"/>
    <property type="evidence" value="ECO:0007669"/>
    <property type="project" value="UniProtKB-KW"/>
</dbReference>
<keyword evidence="4" id="KW-0547">Nucleotide-binding</keyword>
<dbReference type="GeneID" id="20355957"/>
<keyword evidence="2" id="KW-0436">Ligase</keyword>
<name>A0A088CK57_9CHLO</name>
<accession>A0A088CK57</accession>
<evidence type="ECO:0000259" key="7">
    <source>
        <dbReference type="Pfam" id="PF01171"/>
    </source>
</evidence>
<dbReference type="RefSeq" id="YP_009057752.1">
    <property type="nucleotide sequence ID" value="NC_024828.1"/>
</dbReference>
<dbReference type="GO" id="GO:0005524">
    <property type="term" value="F:ATP binding"/>
    <property type="evidence" value="ECO:0007669"/>
    <property type="project" value="UniProtKB-KW"/>
</dbReference>
<dbReference type="CDD" id="cd01992">
    <property type="entry name" value="TilS_N"/>
    <property type="match status" value="1"/>
</dbReference>
<evidence type="ECO:0000256" key="3">
    <source>
        <dbReference type="ARBA" id="ARBA00022694"/>
    </source>
</evidence>
<keyword evidence="3" id="KW-0819">tRNA processing</keyword>
<sequence length="205" mass="24165">MVFYKGIAISGGKDSYTMAWFFCLFQKHAGWIHVNHNWSVESLNNAFLLHSFGTGIKQKICTVVIKREQTETKSRELRYLSWLHIANIENYTSIETAHHANDSIESIIHFFLRGSLSSGIHSKLLILSTSFPTVKIILNRPILHWAKWQVETLHWNWQIPCIKDLTNNMLYIKRNRIRTQLIPFLAYFYNPFLEKSLWNLTRNNK</sequence>
<reference evidence="8" key="1">
    <citation type="journal article" date="2014" name="BMC Genomics">
        <title>Six newly sequenced chloroplast genomes from prasinophyte green algae provide insights into the relationships among prasinophyte lineages and the diversity of streamlined genome architecture in picoplanktonic species.</title>
        <authorList>
            <person name="Lemieux C."/>
            <person name="Otis C."/>
            <person name="Turmel M."/>
        </authorList>
    </citation>
    <scope>NUCLEOTIDE SEQUENCE</scope>
</reference>
<evidence type="ECO:0000256" key="2">
    <source>
        <dbReference type="ARBA" id="ARBA00022598"/>
    </source>
</evidence>
<geneLocation type="chloroplast" evidence="8"/>
<dbReference type="PANTHER" id="PTHR43033">
    <property type="entry name" value="TRNA(ILE)-LYSIDINE SYNTHASE-RELATED"/>
    <property type="match status" value="1"/>
</dbReference>
<dbReference type="Gene3D" id="3.40.50.620">
    <property type="entry name" value="HUPs"/>
    <property type="match status" value="1"/>
</dbReference>
<evidence type="ECO:0000256" key="5">
    <source>
        <dbReference type="ARBA" id="ARBA00022840"/>
    </source>
</evidence>
<dbReference type="InterPro" id="IPR011063">
    <property type="entry name" value="TilS/TtcA_N"/>
</dbReference>
<dbReference type="PANTHER" id="PTHR43033:SF1">
    <property type="entry name" value="TRNA(ILE)-LYSIDINE SYNTHASE-RELATED"/>
    <property type="match status" value="1"/>
</dbReference>
<dbReference type="NCBIfam" id="TIGR02432">
    <property type="entry name" value="lysidine_TilS_N"/>
    <property type="match status" value="1"/>
</dbReference>
<gene>
    <name evidence="8" type="primary">ycf62</name>
</gene>
<dbReference type="AlphaFoldDB" id="A0A088CK57"/>
<dbReference type="GO" id="GO:0032267">
    <property type="term" value="F:tRNA(Ile)-lysidine synthase activity"/>
    <property type="evidence" value="ECO:0007669"/>
    <property type="project" value="UniProtKB-EC"/>
</dbReference>
<dbReference type="InterPro" id="IPR014729">
    <property type="entry name" value="Rossmann-like_a/b/a_fold"/>
</dbReference>
<keyword evidence="5" id="KW-0067">ATP-binding</keyword>
<evidence type="ECO:0000256" key="6">
    <source>
        <dbReference type="ARBA" id="ARBA00048539"/>
    </source>
</evidence>
<protein>
    <recommendedName>
        <fullName evidence="1">tRNA(Ile)-lysidine synthetase</fullName>
        <ecNumber evidence="1">6.3.4.19</ecNumber>
    </recommendedName>
</protein>
<dbReference type="EC" id="6.3.4.19" evidence="1"/>
<keyword evidence="8" id="KW-0150">Chloroplast</keyword>
<dbReference type="EMBL" id="KJ746599">
    <property type="protein sequence ID" value="AID67657.1"/>
    <property type="molecule type" value="Genomic_DNA"/>
</dbReference>
<evidence type="ECO:0000256" key="1">
    <source>
        <dbReference type="ARBA" id="ARBA00013267"/>
    </source>
</evidence>
<feature type="domain" description="tRNA(Ile)-lysidine/2-thiocytidine synthase N-terminal" evidence="7">
    <location>
        <begin position="7"/>
        <end position="179"/>
    </location>
</feature>
<organism evidence="8">
    <name type="scientific">Picocystis salinarum</name>
    <dbReference type="NCBI Taxonomy" id="88271"/>
    <lineage>
        <taxon>Eukaryota</taxon>
        <taxon>Viridiplantae</taxon>
        <taxon>Chlorophyta</taxon>
        <taxon>Picocystophyceae</taxon>
        <taxon>Picocystales</taxon>
        <taxon>Picocystaceae</taxon>
        <taxon>Picocystis</taxon>
    </lineage>
</organism>
<dbReference type="InterPro" id="IPR012094">
    <property type="entry name" value="tRNA_Ile_lys_synt"/>
</dbReference>
<dbReference type="SUPFAM" id="SSF52402">
    <property type="entry name" value="Adenine nucleotide alpha hydrolases-like"/>
    <property type="match status" value="1"/>
</dbReference>
<keyword evidence="8" id="KW-0934">Plastid</keyword>
<comment type="catalytic activity">
    <reaction evidence="6">
        <text>cytidine(34) in tRNA(Ile2) + L-lysine + ATP = lysidine(34) in tRNA(Ile2) + AMP + diphosphate + H(+)</text>
        <dbReference type="Rhea" id="RHEA:43744"/>
        <dbReference type="Rhea" id="RHEA-COMP:10625"/>
        <dbReference type="Rhea" id="RHEA-COMP:10670"/>
        <dbReference type="ChEBI" id="CHEBI:15378"/>
        <dbReference type="ChEBI" id="CHEBI:30616"/>
        <dbReference type="ChEBI" id="CHEBI:32551"/>
        <dbReference type="ChEBI" id="CHEBI:33019"/>
        <dbReference type="ChEBI" id="CHEBI:82748"/>
        <dbReference type="ChEBI" id="CHEBI:83665"/>
        <dbReference type="ChEBI" id="CHEBI:456215"/>
        <dbReference type="EC" id="6.3.4.19"/>
    </reaction>
</comment>